<organism evidence="2 3">
    <name type="scientific">Colwellia marinimaniae</name>
    <dbReference type="NCBI Taxonomy" id="1513592"/>
    <lineage>
        <taxon>Bacteria</taxon>
        <taxon>Pseudomonadati</taxon>
        <taxon>Pseudomonadota</taxon>
        <taxon>Gammaproteobacteria</taxon>
        <taxon>Alteromonadales</taxon>
        <taxon>Colwelliaceae</taxon>
        <taxon>Colwellia</taxon>
    </lineage>
</organism>
<dbReference type="PROSITE" id="PS51724">
    <property type="entry name" value="SPOR"/>
    <property type="match status" value="1"/>
</dbReference>
<dbReference type="GO" id="GO:0051301">
    <property type="term" value="P:cell division"/>
    <property type="evidence" value="ECO:0007669"/>
    <property type="project" value="UniProtKB-KW"/>
</dbReference>
<dbReference type="Proteomes" id="UP000197068">
    <property type="component" value="Unassembled WGS sequence"/>
</dbReference>
<evidence type="ECO:0000259" key="1">
    <source>
        <dbReference type="PROSITE" id="PS51724"/>
    </source>
</evidence>
<dbReference type="PANTHER" id="PTHR38687">
    <property type="entry name" value="CELL DIVISION PROTEIN DEDD-RELATED"/>
    <property type="match status" value="1"/>
</dbReference>
<name>A0ABQ0MW00_9GAMM</name>
<dbReference type="PANTHER" id="PTHR38687:SF1">
    <property type="entry name" value="CELL DIVISION PROTEIN DEDD"/>
    <property type="match status" value="1"/>
</dbReference>
<dbReference type="InterPro" id="IPR052521">
    <property type="entry name" value="Cell_div_SPOR-domain"/>
</dbReference>
<keyword evidence="2" id="KW-0132">Cell division</keyword>
<accession>A0ABQ0MW00</accession>
<dbReference type="Pfam" id="PF05036">
    <property type="entry name" value="SPOR"/>
    <property type="match status" value="1"/>
</dbReference>
<feature type="domain" description="SPOR" evidence="1">
    <location>
        <begin position="123"/>
        <end position="202"/>
    </location>
</feature>
<sequence length="206" mass="22457">MSTPFQNRLVGTIIVAAVVIIFLPDVLDGEKQSHQADFEAIPQAEVFSGKLTNKPFPAENLVRQKAISISNEQAIDEVITDYTLGQSPKTAEKVKDKVAVTKSLAKAPVKTPKQLSKTLPEKAVPQEAWVIHLGSFKDKSNVAQLLTKLKSTGYIAFTKPIKTKQGILTKVIIGPELIKSAMVKKLPALKKLTGIQGKVAYFEPIN</sequence>
<dbReference type="SUPFAM" id="SSF110997">
    <property type="entry name" value="Sporulation related repeat"/>
    <property type="match status" value="1"/>
</dbReference>
<dbReference type="InterPro" id="IPR007730">
    <property type="entry name" value="SPOR-like_dom"/>
</dbReference>
<evidence type="ECO:0000313" key="2">
    <source>
        <dbReference type="EMBL" id="GAW96544.1"/>
    </source>
</evidence>
<keyword evidence="2" id="KW-0131">Cell cycle</keyword>
<gene>
    <name evidence="2" type="ORF">MTCD1_02162</name>
</gene>
<reference evidence="2 3" key="1">
    <citation type="submission" date="2017-06" db="EMBL/GenBank/DDBJ databases">
        <title>Whole Genome Sequences of Colwellia marinimaniae MTCD1.</title>
        <authorList>
            <person name="Kusumoto H."/>
            <person name="Inoue M."/>
            <person name="Tanikawa K."/>
            <person name="Maeji H."/>
            <person name="Cameron J.H."/>
            <person name="Bartlett D.H."/>
        </authorList>
    </citation>
    <scope>NUCLEOTIDE SEQUENCE [LARGE SCALE GENOMIC DNA]</scope>
    <source>
        <strain evidence="2 3">MTCD1</strain>
    </source>
</reference>
<keyword evidence="3" id="KW-1185">Reference proteome</keyword>
<protein>
    <submittedName>
        <fullName evidence="2">Cell division protein DedD</fullName>
    </submittedName>
</protein>
<dbReference type="InterPro" id="IPR036680">
    <property type="entry name" value="SPOR-like_sf"/>
</dbReference>
<dbReference type="EMBL" id="BDQM01000015">
    <property type="protein sequence ID" value="GAW96544.1"/>
    <property type="molecule type" value="Genomic_DNA"/>
</dbReference>
<dbReference type="Gene3D" id="3.30.70.1070">
    <property type="entry name" value="Sporulation related repeat"/>
    <property type="match status" value="1"/>
</dbReference>
<evidence type="ECO:0000313" key="3">
    <source>
        <dbReference type="Proteomes" id="UP000197068"/>
    </source>
</evidence>
<comment type="caution">
    <text evidence="2">The sequence shown here is derived from an EMBL/GenBank/DDBJ whole genome shotgun (WGS) entry which is preliminary data.</text>
</comment>
<proteinExistence type="predicted"/>
<dbReference type="RefSeq" id="WP_057181765.1">
    <property type="nucleotide sequence ID" value="NZ_BDQM01000015.1"/>
</dbReference>